<evidence type="ECO:0000313" key="1">
    <source>
        <dbReference type="EMBL" id="SEF38189.1"/>
    </source>
</evidence>
<evidence type="ECO:0000313" key="2">
    <source>
        <dbReference type="Proteomes" id="UP000198878"/>
    </source>
</evidence>
<reference evidence="2" key="1">
    <citation type="submission" date="2016-10" db="EMBL/GenBank/DDBJ databases">
        <authorList>
            <person name="Varghese N."/>
            <person name="Submissions S."/>
        </authorList>
    </citation>
    <scope>NUCLEOTIDE SEQUENCE [LARGE SCALE GENOMIC DNA]</scope>
    <source>
        <strain evidence="2">DSM 44654</strain>
    </source>
</reference>
<organism evidence="1 2">
    <name type="scientific">Amycolatopsis pretoriensis</name>
    <dbReference type="NCBI Taxonomy" id="218821"/>
    <lineage>
        <taxon>Bacteria</taxon>
        <taxon>Bacillati</taxon>
        <taxon>Actinomycetota</taxon>
        <taxon>Actinomycetes</taxon>
        <taxon>Pseudonocardiales</taxon>
        <taxon>Pseudonocardiaceae</taxon>
        <taxon>Amycolatopsis</taxon>
    </lineage>
</organism>
<keyword evidence="2" id="KW-1185">Reference proteome</keyword>
<sequence>MNRKFLLILVVLLAIVLFPLVRGLVSGFGAPGAAPAPVTPPVDVETVPGTGAATGFDACAVLGPDVVAAAGLKYASAVVKTEGPGVNSCGGPVEPGSGPEVLLTVGEQKVSGAATSHGIRYERQDGGLDVVVVFPAAKLQLTHFAVVPGGEGVLAKLIDGVAARLAAGPKPAPGYHYPAPYDLTAKPCDALPDGLFTALTAHPAAGSRSETFTLREAFSVSGSNIKISCARESAARETVMVTQTIYRDADAAAAETRFLCETQPGWTASPAPIGDSSCASPGAGGQRQVLFRAGRDRVVVEYRADHPPAGDFVATAGKVYESLPR</sequence>
<name>A0A1H5RIN5_9PSEU</name>
<dbReference type="STRING" id="218821.SAMN05421837_11923"/>
<protein>
    <submittedName>
        <fullName evidence="1">Uncharacterized protein</fullName>
    </submittedName>
</protein>
<proteinExistence type="predicted"/>
<accession>A0A1H5RIN5</accession>
<dbReference type="AlphaFoldDB" id="A0A1H5RIN5"/>
<dbReference type="RefSeq" id="WP_086675858.1">
    <property type="nucleotide sequence ID" value="NZ_FNUJ01000019.1"/>
</dbReference>
<dbReference type="Proteomes" id="UP000198878">
    <property type="component" value="Unassembled WGS sequence"/>
</dbReference>
<dbReference type="EMBL" id="FNUJ01000019">
    <property type="protein sequence ID" value="SEF38189.1"/>
    <property type="molecule type" value="Genomic_DNA"/>
</dbReference>
<gene>
    <name evidence="1" type="ORF">SAMN05421837_11923</name>
</gene>
<dbReference type="OrthoDB" id="3597179at2"/>